<dbReference type="Gene3D" id="3.40.50.1820">
    <property type="entry name" value="alpha/beta hydrolase"/>
    <property type="match status" value="1"/>
</dbReference>
<dbReference type="SUPFAM" id="SSF53474">
    <property type="entry name" value="alpha/beta-Hydrolases"/>
    <property type="match status" value="1"/>
</dbReference>
<sequence>MPISTVPYTAVDGSAPRLLDVYRSEGDPATTPAVVLWHGMGPDSRFEVGALAEETASHGLTVFVPDWRSDAPDGGRAHLVASLRYVRENAAGFGAAPERLVVAGWSAGAGAAIGTALRPDLTDGRLPKAVVGIAGLYWRPARSTGSVPLDDLAEAATPEVPIVLIHGTADTAVECHHSRDFLAALEKRHWPASLHEVDTDHAGIIMTAYDPALGHCVPATDADALRAGRETARIIAEAALG</sequence>
<organism evidence="2">
    <name type="scientific">Streptomyces sp. NBC_00003</name>
    <dbReference type="NCBI Taxonomy" id="2903608"/>
    <lineage>
        <taxon>Bacteria</taxon>
        <taxon>Bacillati</taxon>
        <taxon>Actinomycetota</taxon>
        <taxon>Actinomycetes</taxon>
        <taxon>Kitasatosporales</taxon>
        <taxon>Streptomycetaceae</taxon>
        <taxon>Streptomyces</taxon>
    </lineage>
</organism>
<evidence type="ECO:0000256" key="1">
    <source>
        <dbReference type="ARBA" id="ARBA00022801"/>
    </source>
</evidence>
<keyword evidence="1" id="KW-0378">Hydrolase</keyword>
<dbReference type="GO" id="GO:0016787">
    <property type="term" value="F:hydrolase activity"/>
    <property type="evidence" value="ECO:0007669"/>
    <property type="project" value="UniProtKB-KW"/>
</dbReference>
<dbReference type="PANTHER" id="PTHR48081">
    <property type="entry name" value="AB HYDROLASE SUPERFAMILY PROTEIN C4A8.06C"/>
    <property type="match status" value="1"/>
</dbReference>
<dbReference type="AlphaFoldDB" id="A0AAU2V0B1"/>
<name>A0AAU2V0B1_9ACTN</name>
<dbReference type="InterPro" id="IPR029058">
    <property type="entry name" value="AB_hydrolase_fold"/>
</dbReference>
<protein>
    <submittedName>
        <fullName evidence="2">Carboxylesterase family protein</fullName>
    </submittedName>
</protein>
<evidence type="ECO:0000313" key="2">
    <source>
        <dbReference type="EMBL" id="WTW60480.1"/>
    </source>
</evidence>
<reference evidence="2" key="1">
    <citation type="submission" date="2022-10" db="EMBL/GenBank/DDBJ databases">
        <title>The complete genomes of actinobacterial strains from the NBC collection.</title>
        <authorList>
            <person name="Joergensen T.S."/>
            <person name="Alvarez Arevalo M."/>
            <person name="Sterndorff E.B."/>
            <person name="Faurdal D."/>
            <person name="Vuksanovic O."/>
            <person name="Mourched A.-S."/>
            <person name="Charusanti P."/>
            <person name="Shaw S."/>
            <person name="Blin K."/>
            <person name="Weber T."/>
        </authorList>
    </citation>
    <scope>NUCLEOTIDE SEQUENCE</scope>
    <source>
        <strain evidence="2">NBC_00003</strain>
    </source>
</reference>
<accession>A0AAU2V0B1</accession>
<dbReference type="EMBL" id="CP108318">
    <property type="protein sequence ID" value="WTW60480.1"/>
    <property type="molecule type" value="Genomic_DNA"/>
</dbReference>
<dbReference type="InterPro" id="IPR050300">
    <property type="entry name" value="GDXG_lipolytic_enzyme"/>
</dbReference>
<gene>
    <name evidence="2" type="ORF">OG549_07420</name>
</gene>
<proteinExistence type="predicted"/>